<organism evidence="1 2">
    <name type="scientific">Alternaria alternata</name>
    <name type="common">Alternaria rot fungus</name>
    <name type="synonym">Torula alternata</name>
    <dbReference type="NCBI Taxonomy" id="5599"/>
    <lineage>
        <taxon>Eukaryota</taxon>
        <taxon>Fungi</taxon>
        <taxon>Dikarya</taxon>
        <taxon>Ascomycota</taxon>
        <taxon>Pezizomycotina</taxon>
        <taxon>Dothideomycetes</taxon>
        <taxon>Pleosporomycetidae</taxon>
        <taxon>Pleosporales</taxon>
        <taxon>Pleosporineae</taxon>
        <taxon>Pleosporaceae</taxon>
        <taxon>Alternaria</taxon>
        <taxon>Alternaria sect. Alternaria</taxon>
        <taxon>Alternaria alternata complex</taxon>
    </lineage>
</organism>
<evidence type="ECO:0000313" key="2">
    <source>
        <dbReference type="Proteomes" id="UP000077248"/>
    </source>
</evidence>
<dbReference type="OMA" id="DVCFATQ"/>
<dbReference type="KEGG" id="aalt:CC77DRAFT_941280"/>
<proteinExistence type="predicted"/>
<keyword evidence="2" id="KW-1185">Reference proteome</keyword>
<sequence length="310" mass="35446">MDSIADMERIVHDLKVDRDTWQAVALQYKEAFETQSNRLQQLQDVCFAAQAELENERAQRQRLRVVSDGRDNHRPTSLDGVEDLEVNFTFGTAAVYAPIRTEHLQLRLSSEDCTNPLFERVQECITQRNYGTALVEVERLLRGPLSCKARAEGLLLKSNILRASGPDALLDALATCSEAVDLCDRLSELQDFLPRIRFQRSLLCYELRLLHQAREAFSTISDNELLPAKAGELSKSYDDDQHLLRCTKRRSGFDESRTMEGLLAQLEDKNAENKRRRTSAQLRQRAAAKARRVSLPYRWVKSTSDGPHRE</sequence>
<reference evidence="1 2" key="1">
    <citation type="submission" date="2016-05" db="EMBL/GenBank/DDBJ databases">
        <title>Comparative analysis of secretome profiles of manganese(II)-oxidizing ascomycete fungi.</title>
        <authorList>
            <consortium name="DOE Joint Genome Institute"/>
            <person name="Zeiner C.A."/>
            <person name="Purvine S.O."/>
            <person name="Zink E.M."/>
            <person name="Wu S."/>
            <person name="Pasa-Tolic L."/>
            <person name="Chaput D.L."/>
            <person name="Haridas S."/>
            <person name="Grigoriev I.V."/>
            <person name="Santelli C.M."/>
            <person name="Hansel C.M."/>
        </authorList>
    </citation>
    <scope>NUCLEOTIDE SEQUENCE [LARGE SCALE GENOMIC DNA]</scope>
    <source>
        <strain evidence="1 2">SRC1lrK2f</strain>
    </source>
</reference>
<name>A0A177DF02_ALTAL</name>
<dbReference type="Proteomes" id="UP000077248">
    <property type="component" value="Unassembled WGS sequence"/>
</dbReference>
<dbReference type="GeneID" id="29120382"/>
<dbReference type="EMBL" id="KV441485">
    <property type="protein sequence ID" value="OAG17720.1"/>
    <property type="molecule type" value="Genomic_DNA"/>
</dbReference>
<gene>
    <name evidence="1" type="ORF">CC77DRAFT_941280</name>
</gene>
<dbReference type="AlphaFoldDB" id="A0A177DF02"/>
<dbReference type="RefSeq" id="XP_018383141.1">
    <property type="nucleotide sequence ID" value="XM_018534788.1"/>
</dbReference>
<dbReference type="VEuPathDB" id="FungiDB:CC77DRAFT_941280"/>
<protein>
    <submittedName>
        <fullName evidence="1">Uncharacterized protein</fullName>
    </submittedName>
</protein>
<evidence type="ECO:0000313" key="1">
    <source>
        <dbReference type="EMBL" id="OAG17720.1"/>
    </source>
</evidence>
<accession>A0A177DF02</accession>